<dbReference type="OrthoDB" id="14833at2759"/>
<comment type="similarity">
    <text evidence="1">Belongs to the OSBP family.</text>
</comment>
<name>A0A314Y968_PRUYE</name>
<dbReference type="InterPro" id="IPR018494">
    <property type="entry name" value="Oxysterol-bd_CS"/>
</dbReference>
<keyword evidence="4" id="KW-1185">Reference proteome</keyword>
<dbReference type="InterPro" id="IPR000648">
    <property type="entry name" value="Oxysterol-bd"/>
</dbReference>
<dbReference type="Gene3D" id="2.40.160.120">
    <property type="match status" value="1"/>
</dbReference>
<evidence type="ECO:0000313" key="3">
    <source>
        <dbReference type="EMBL" id="PQQ00608.1"/>
    </source>
</evidence>
<dbReference type="Proteomes" id="UP000250321">
    <property type="component" value="Unassembled WGS sequence"/>
</dbReference>
<dbReference type="GO" id="GO:0032934">
    <property type="term" value="F:sterol binding"/>
    <property type="evidence" value="ECO:0007669"/>
    <property type="project" value="TreeGrafter"/>
</dbReference>
<reference evidence="3 4" key="1">
    <citation type="submission" date="2018-02" db="EMBL/GenBank/DDBJ databases">
        <title>Draft genome of wild Prunus yedoensis var. nudiflora.</title>
        <authorList>
            <person name="Baek S."/>
            <person name="Kim J.-H."/>
            <person name="Choi K."/>
            <person name="Kim G.-B."/>
            <person name="Cho A."/>
            <person name="Jang H."/>
            <person name="Shin C.-H."/>
            <person name="Yu H.-J."/>
            <person name="Mun J.-H."/>
        </authorList>
    </citation>
    <scope>NUCLEOTIDE SEQUENCE [LARGE SCALE GENOMIC DNA]</scope>
    <source>
        <strain evidence="4">cv. Jeju island</strain>
        <tissue evidence="3">Leaf</tissue>
    </source>
</reference>
<sequence>MAELMEYSNLLDRADECEDPYMRLVFATSWAISVYYAYQRTWKPFNPILGETYEMVNHSGVTFIAEQVSHHPPMSAGHAENEHFAYDVTSKLKTKFLGNSLDVYPVGRTHVTLKRDGVVLDLVPPPTKPCGWFGAGRYEVDGYVYNAAEEPQILMTGKWNESMSYQPCDMEGEPLPGTELKEVWHIADAPKNDKFQYTYFAHKINSFDTAPKRLLASDSRLRPDRCALEKGDLSKSGAEKSRLEERQRAEKREREAKHHEFTPRWFDLTEEVTPTPWGDLEVYQYNNKYNEHRAAVDSSDSIDEVDVKLIEFNPWQYGNLSAE</sequence>
<dbReference type="Gene3D" id="3.30.70.3490">
    <property type="match status" value="1"/>
</dbReference>
<dbReference type="PANTHER" id="PTHR10972">
    <property type="entry name" value="OXYSTEROL-BINDING PROTEIN-RELATED"/>
    <property type="match status" value="1"/>
</dbReference>
<organism evidence="3 4">
    <name type="scientific">Prunus yedoensis var. nudiflora</name>
    <dbReference type="NCBI Taxonomy" id="2094558"/>
    <lineage>
        <taxon>Eukaryota</taxon>
        <taxon>Viridiplantae</taxon>
        <taxon>Streptophyta</taxon>
        <taxon>Embryophyta</taxon>
        <taxon>Tracheophyta</taxon>
        <taxon>Spermatophyta</taxon>
        <taxon>Magnoliopsida</taxon>
        <taxon>eudicotyledons</taxon>
        <taxon>Gunneridae</taxon>
        <taxon>Pentapetalae</taxon>
        <taxon>rosids</taxon>
        <taxon>fabids</taxon>
        <taxon>Rosales</taxon>
        <taxon>Rosaceae</taxon>
        <taxon>Amygdaloideae</taxon>
        <taxon>Amygdaleae</taxon>
        <taxon>Prunus</taxon>
    </lineage>
</organism>
<protein>
    <submittedName>
        <fullName evidence="3">Oxysterol-binding protein-related protein 3C isoform X3</fullName>
    </submittedName>
</protein>
<comment type="caution">
    <text evidence="3">The sequence shown here is derived from an EMBL/GenBank/DDBJ whole genome shotgun (WGS) entry which is preliminary data.</text>
</comment>
<dbReference type="GO" id="GO:0005829">
    <property type="term" value="C:cytosol"/>
    <property type="evidence" value="ECO:0007669"/>
    <property type="project" value="TreeGrafter"/>
</dbReference>
<dbReference type="SUPFAM" id="SSF144000">
    <property type="entry name" value="Oxysterol-binding protein-like"/>
    <property type="match status" value="1"/>
</dbReference>
<gene>
    <name evidence="3" type="ORF">Pyn_07992</name>
</gene>
<dbReference type="FunFam" id="3.30.70.3490:FF:000008">
    <property type="entry name" value="Oxysterol-binding protein-related protein 3C"/>
    <property type="match status" value="1"/>
</dbReference>
<feature type="region of interest" description="Disordered" evidence="2">
    <location>
        <begin position="226"/>
        <end position="256"/>
    </location>
</feature>
<dbReference type="InterPro" id="IPR037239">
    <property type="entry name" value="OSBP_sf"/>
</dbReference>
<dbReference type="PANTHER" id="PTHR10972:SF136">
    <property type="entry name" value="OXYSTEROL-BINDING PROTEIN 8"/>
    <property type="match status" value="1"/>
</dbReference>
<evidence type="ECO:0000313" key="4">
    <source>
        <dbReference type="Proteomes" id="UP000250321"/>
    </source>
</evidence>
<evidence type="ECO:0000256" key="1">
    <source>
        <dbReference type="RuleBase" id="RU003844"/>
    </source>
</evidence>
<proteinExistence type="inferred from homology"/>
<dbReference type="STRING" id="2094558.A0A314Y968"/>
<evidence type="ECO:0000256" key="2">
    <source>
        <dbReference type="SAM" id="MobiDB-lite"/>
    </source>
</evidence>
<dbReference type="EMBL" id="PJQY01001676">
    <property type="protein sequence ID" value="PQQ00608.1"/>
    <property type="molecule type" value="Genomic_DNA"/>
</dbReference>
<dbReference type="PROSITE" id="PS01013">
    <property type="entry name" value="OSBP"/>
    <property type="match status" value="1"/>
</dbReference>
<dbReference type="AlphaFoldDB" id="A0A314Y968"/>
<dbReference type="Pfam" id="PF01237">
    <property type="entry name" value="Oxysterol_BP"/>
    <property type="match status" value="2"/>
</dbReference>
<accession>A0A314Y968</accession>
<dbReference type="GO" id="GO:0016020">
    <property type="term" value="C:membrane"/>
    <property type="evidence" value="ECO:0007669"/>
    <property type="project" value="TreeGrafter"/>
</dbReference>